<feature type="transmembrane region" description="Helical" evidence="10">
    <location>
        <begin position="7"/>
        <end position="28"/>
    </location>
</feature>
<gene>
    <name evidence="13" type="ORF">IQ241_04765</name>
</gene>
<dbReference type="InterPro" id="IPR014032">
    <property type="entry name" value="Peptidase_A24A_bac"/>
</dbReference>
<comment type="subcellular location">
    <subcellularLocation>
        <location evidence="1">Cell inner membrane</location>
        <topology evidence="1">Multi-pass membrane protein</topology>
    </subcellularLocation>
    <subcellularLocation>
        <location evidence="9">Cell membrane</location>
        <topology evidence="9">Multi-pass membrane protein</topology>
    </subcellularLocation>
</comment>
<keyword evidence="9" id="KW-0378">Hydrolase</keyword>
<dbReference type="GO" id="GO:0004190">
    <property type="term" value="F:aspartic-type endopeptidase activity"/>
    <property type="evidence" value="ECO:0007669"/>
    <property type="project" value="UniProtKB-EC"/>
</dbReference>
<evidence type="ECO:0000256" key="1">
    <source>
        <dbReference type="ARBA" id="ARBA00004429"/>
    </source>
</evidence>
<evidence type="ECO:0000256" key="6">
    <source>
        <dbReference type="ARBA" id="ARBA00022989"/>
    </source>
</evidence>
<dbReference type="EMBL" id="JADEXG010000007">
    <property type="protein sequence ID" value="MBE9076613.1"/>
    <property type="molecule type" value="Genomic_DNA"/>
</dbReference>
<evidence type="ECO:0000256" key="3">
    <source>
        <dbReference type="ARBA" id="ARBA00022475"/>
    </source>
</evidence>
<evidence type="ECO:0000256" key="4">
    <source>
        <dbReference type="ARBA" id="ARBA00022519"/>
    </source>
</evidence>
<evidence type="ECO:0000256" key="2">
    <source>
        <dbReference type="ARBA" id="ARBA00005801"/>
    </source>
</evidence>
<feature type="domain" description="Prepilin type IV endopeptidase peptidase" evidence="11">
    <location>
        <begin position="105"/>
        <end position="222"/>
    </location>
</feature>
<dbReference type="GO" id="GO:0006465">
    <property type="term" value="P:signal peptide processing"/>
    <property type="evidence" value="ECO:0007669"/>
    <property type="project" value="TreeGrafter"/>
</dbReference>
<keyword evidence="5 9" id="KW-0812">Transmembrane</keyword>
<keyword evidence="9" id="KW-0489">Methyltransferase</keyword>
<dbReference type="GO" id="GO:0008168">
    <property type="term" value="F:methyltransferase activity"/>
    <property type="evidence" value="ECO:0007669"/>
    <property type="project" value="UniProtKB-KW"/>
</dbReference>
<dbReference type="AlphaFoldDB" id="A0A8J7DBM4"/>
<keyword evidence="7 10" id="KW-0472">Membrane</keyword>
<reference evidence="13" key="1">
    <citation type="submission" date="2020-10" db="EMBL/GenBank/DDBJ databases">
        <authorList>
            <person name="Castelo-Branco R."/>
            <person name="Eusebio N."/>
            <person name="Adriana R."/>
            <person name="Vieira A."/>
            <person name="Brugerolle De Fraissinette N."/>
            <person name="Rezende De Castro R."/>
            <person name="Schneider M.P."/>
            <person name="Vasconcelos V."/>
            <person name="Leao P.N."/>
        </authorList>
    </citation>
    <scope>NUCLEOTIDE SEQUENCE</scope>
    <source>
        <strain evidence="13">LEGE 07310</strain>
    </source>
</reference>
<dbReference type="InterPro" id="IPR000045">
    <property type="entry name" value="Prepilin_IV_endopep_pep"/>
</dbReference>
<feature type="transmembrane region" description="Helical" evidence="10">
    <location>
        <begin position="241"/>
        <end position="263"/>
    </location>
</feature>
<feature type="transmembrane region" description="Helical" evidence="10">
    <location>
        <begin position="128"/>
        <end position="146"/>
    </location>
</feature>
<evidence type="ECO:0000313" key="13">
    <source>
        <dbReference type="EMBL" id="MBE9076613.1"/>
    </source>
</evidence>
<evidence type="ECO:0000259" key="12">
    <source>
        <dbReference type="Pfam" id="PF06750"/>
    </source>
</evidence>
<keyword evidence="9" id="KW-0645">Protease</keyword>
<comment type="function">
    <text evidence="9">Plays an essential role in type IV pili and type II pseudopili formation by proteolytically removing the leader sequence from substrate proteins and subsequently monomethylating the alpha-amino group of the newly exposed N-terminal phenylalanine.</text>
</comment>
<keyword evidence="3" id="KW-1003">Cell membrane</keyword>
<evidence type="ECO:0000259" key="11">
    <source>
        <dbReference type="Pfam" id="PF01478"/>
    </source>
</evidence>
<name>A0A8J7DBM4_9CYAN</name>
<dbReference type="InterPro" id="IPR050882">
    <property type="entry name" value="Prepilin_peptidase/N-MTase"/>
</dbReference>
<keyword evidence="4" id="KW-0997">Cell inner membrane</keyword>
<keyword evidence="9" id="KW-0511">Multifunctional enzyme</keyword>
<comment type="catalytic activity">
    <reaction evidence="9">
        <text>Typically cleaves a -Gly-|-Phe- bond to release an N-terminal, basic peptide of 5-8 residues from type IV prepilin, and then N-methylates the new N-terminal amino group, the methyl donor being S-adenosyl-L-methionine.</text>
        <dbReference type="EC" id="3.4.23.43"/>
    </reaction>
</comment>
<dbReference type="EC" id="2.1.1.-" evidence="9"/>
<feature type="domain" description="Prepilin peptidase A24 N-terminal" evidence="12">
    <location>
        <begin position="12"/>
        <end position="92"/>
    </location>
</feature>
<dbReference type="EC" id="3.4.23.43" evidence="9"/>
<keyword evidence="9" id="KW-0808">Transferase</keyword>
<evidence type="ECO:0000256" key="5">
    <source>
        <dbReference type="ARBA" id="ARBA00022692"/>
    </source>
</evidence>
<evidence type="ECO:0000256" key="7">
    <source>
        <dbReference type="ARBA" id="ARBA00023136"/>
    </source>
</evidence>
<dbReference type="Gene3D" id="1.20.120.1220">
    <property type="match status" value="1"/>
</dbReference>
<organism evidence="13 14">
    <name type="scientific">Vasconcelosia minhoensis LEGE 07310</name>
    <dbReference type="NCBI Taxonomy" id="915328"/>
    <lineage>
        <taxon>Bacteria</taxon>
        <taxon>Bacillati</taxon>
        <taxon>Cyanobacteriota</taxon>
        <taxon>Cyanophyceae</taxon>
        <taxon>Nodosilineales</taxon>
        <taxon>Cymatolegaceae</taxon>
        <taxon>Vasconcelosia</taxon>
        <taxon>Vasconcelosia minhoensis</taxon>
    </lineage>
</organism>
<comment type="caution">
    <text evidence="13">The sequence shown here is derived from an EMBL/GenBank/DDBJ whole genome shotgun (WGS) entry which is preliminary data.</text>
</comment>
<dbReference type="PANTHER" id="PTHR30487">
    <property type="entry name" value="TYPE 4 PREPILIN-LIKE PROTEINS LEADER PEPTIDE-PROCESSING ENZYME"/>
    <property type="match status" value="1"/>
</dbReference>
<dbReference type="Proteomes" id="UP000636505">
    <property type="component" value="Unassembled WGS sequence"/>
</dbReference>
<keyword evidence="14" id="KW-1185">Reference proteome</keyword>
<keyword evidence="6 10" id="KW-1133">Transmembrane helix</keyword>
<proteinExistence type="inferred from homology"/>
<feature type="transmembrane region" description="Helical" evidence="10">
    <location>
        <begin position="203"/>
        <end position="229"/>
    </location>
</feature>
<evidence type="ECO:0000313" key="14">
    <source>
        <dbReference type="Proteomes" id="UP000636505"/>
    </source>
</evidence>
<dbReference type="Pfam" id="PF06750">
    <property type="entry name" value="A24_N_bact"/>
    <property type="match status" value="1"/>
</dbReference>
<sequence length="271" mass="28915">MDILLPVILVFILGAAVGSFLNVVIYRLPAGLSLIYPPSRCPRCHTRLKPYDNVPVLGWLWLRGRCRYCRAPIAGRYPLIEFITGLLFVSVLGQFGGGIEMLGYWLLVSWLLVLALIDLDTLTLPDPLTISGLCLGWGFHAALAYTQTQTLSGGLAGLMTAVVASIIGLWLFDSISVLGSILLGKTAMGGGDAKLAAMLGAWLGWQGLLLSTFLAAAIGAFGGVGAIALGQLDRQRRIPFGPMLVLGALITLFYGNLLIQAYLGLFLPPVS</sequence>
<evidence type="ECO:0000256" key="10">
    <source>
        <dbReference type="SAM" id="Phobius"/>
    </source>
</evidence>
<comment type="similarity">
    <text evidence="2 8">Belongs to the peptidase A24 family.</text>
</comment>
<dbReference type="PRINTS" id="PR00864">
    <property type="entry name" value="PREPILNPTASE"/>
</dbReference>
<dbReference type="InterPro" id="IPR010627">
    <property type="entry name" value="Prepilin_pept_A24_N"/>
</dbReference>
<feature type="transmembrane region" description="Helical" evidence="10">
    <location>
        <begin position="158"/>
        <end position="183"/>
    </location>
</feature>
<dbReference type="GO" id="GO:0032259">
    <property type="term" value="P:methylation"/>
    <property type="evidence" value="ECO:0007669"/>
    <property type="project" value="UniProtKB-KW"/>
</dbReference>
<dbReference type="GO" id="GO:0005886">
    <property type="term" value="C:plasma membrane"/>
    <property type="evidence" value="ECO:0007669"/>
    <property type="project" value="UniProtKB-SubCell"/>
</dbReference>
<evidence type="ECO:0000256" key="8">
    <source>
        <dbReference type="RuleBase" id="RU003793"/>
    </source>
</evidence>
<accession>A0A8J7DBM4</accession>
<evidence type="ECO:0000256" key="9">
    <source>
        <dbReference type="RuleBase" id="RU003794"/>
    </source>
</evidence>
<protein>
    <recommendedName>
        <fullName evidence="9">Prepilin leader peptidase/N-methyltransferase</fullName>
        <ecNumber evidence="9">2.1.1.-</ecNumber>
        <ecNumber evidence="9">3.4.23.43</ecNumber>
    </recommendedName>
</protein>
<dbReference type="PANTHER" id="PTHR30487:SF0">
    <property type="entry name" value="PREPILIN LEADER PEPTIDASE_N-METHYLTRANSFERASE-RELATED"/>
    <property type="match status" value="1"/>
</dbReference>
<dbReference type="Pfam" id="PF01478">
    <property type="entry name" value="Peptidase_A24"/>
    <property type="match status" value="1"/>
</dbReference>